<feature type="repeat" description="ANK" evidence="3">
    <location>
        <begin position="125"/>
        <end position="157"/>
    </location>
</feature>
<evidence type="ECO:0000256" key="2">
    <source>
        <dbReference type="ARBA" id="ARBA00023043"/>
    </source>
</evidence>
<dbReference type="Pfam" id="PF00023">
    <property type="entry name" value="Ank"/>
    <property type="match status" value="1"/>
</dbReference>
<dbReference type="InterPro" id="IPR002110">
    <property type="entry name" value="Ankyrin_rpt"/>
</dbReference>
<keyword evidence="5" id="KW-1185">Reference proteome</keyword>
<keyword evidence="2 3" id="KW-0040">ANK repeat</keyword>
<evidence type="ECO:0000313" key="5">
    <source>
        <dbReference type="Proteomes" id="UP000502823"/>
    </source>
</evidence>
<evidence type="ECO:0000313" key="4">
    <source>
        <dbReference type="EMBL" id="GFG39677.1"/>
    </source>
</evidence>
<accession>A0A6L2QCG7</accession>
<dbReference type="EMBL" id="BLKM01000971">
    <property type="protein sequence ID" value="GFG39677.1"/>
    <property type="molecule type" value="Genomic_DNA"/>
</dbReference>
<dbReference type="AlphaFoldDB" id="A0A6L2QCG7"/>
<evidence type="ECO:0000256" key="1">
    <source>
        <dbReference type="ARBA" id="ARBA00022737"/>
    </source>
</evidence>
<keyword evidence="1" id="KW-0677">Repeat</keyword>
<dbReference type="Pfam" id="PF12796">
    <property type="entry name" value="Ank_2"/>
    <property type="match status" value="1"/>
</dbReference>
<protein>
    <submittedName>
        <fullName evidence="4">Uncharacterized protein</fullName>
    </submittedName>
</protein>
<dbReference type="PANTHER" id="PTHR24171:SF9">
    <property type="entry name" value="ANKYRIN REPEAT DOMAIN-CONTAINING PROTEIN 39"/>
    <property type="match status" value="1"/>
</dbReference>
<feature type="repeat" description="ANK" evidence="3">
    <location>
        <begin position="58"/>
        <end position="90"/>
    </location>
</feature>
<comment type="caution">
    <text evidence="4">The sequence shown here is derived from an EMBL/GenBank/DDBJ whole genome shotgun (WGS) entry which is preliminary data.</text>
</comment>
<proteinExistence type="predicted"/>
<dbReference type="Gene3D" id="1.25.40.20">
    <property type="entry name" value="Ankyrin repeat-containing domain"/>
    <property type="match status" value="1"/>
</dbReference>
<dbReference type="InParanoid" id="A0A6L2QCG7"/>
<dbReference type="OrthoDB" id="539213at2759"/>
<dbReference type="InterPro" id="IPR036770">
    <property type="entry name" value="Ankyrin_rpt-contain_sf"/>
</dbReference>
<dbReference type="PANTHER" id="PTHR24171">
    <property type="entry name" value="ANKYRIN REPEAT DOMAIN-CONTAINING PROTEIN 39-RELATED"/>
    <property type="match status" value="1"/>
</dbReference>
<gene>
    <name evidence="4" type="ORF">Cfor_05224</name>
</gene>
<organism evidence="4 5">
    <name type="scientific">Coptotermes formosanus</name>
    <name type="common">Formosan subterranean termite</name>
    <dbReference type="NCBI Taxonomy" id="36987"/>
    <lineage>
        <taxon>Eukaryota</taxon>
        <taxon>Metazoa</taxon>
        <taxon>Ecdysozoa</taxon>
        <taxon>Arthropoda</taxon>
        <taxon>Hexapoda</taxon>
        <taxon>Insecta</taxon>
        <taxon>Pterygota</taxon>
        <taxon>Neoptera</taxon>
        <taxon>Polyneoptera</taxon>
        <taxon>Dictyoptera</taxon>
        <taxon>Blattodea</taxon>
        <taxon>Blattoidea</taxon>
        <taxon>Termitoidae</taxon>
        <taxon>Rhinotermitidae</taxon>
        <taxon>Coptotermes</taxon>
    </lineage>
</organism>
<dbReference type="SUPFAM" id="SSF48403">
    <property type="entry name" value="Ankyrin repeat"/>
    <property type="match status" value="1"/>
</dbReference>
<sequence length="178" mass="19349">MSDCHSHIHCSLGTSSLYQTLDELDFERGIWYAAQHDDLERVEQLLNKGVSPDTQDSAGYCALHYAARAGHDRICRRLLTAGAAVDAVTRAGQATALHRASSAGHDSVVSLLLKYGSNSGLRDIDGKTALHRAVEQGHVNVVKILLEANSDLKFISDLKEKLPLDYAAENEELLALLA</sequence>
<reference evidence="5" key="1">
    <citation type="submission" date="2020-01" db="EMBL/GenBank/DDBJ databases">
        <title>Draft genome sequence of the Termite Coptotermes fromosanus.</title>
        <authorList>
            <person name="Itakura S."/>
            <person name="Yosikawa Y."/>
            <person name="Umezawa K."/>
        </authorList>
    </citation>
    <scope>NUCLEOTIDE SEQUENCE [LARGE SCALE GENOMIC DNA]</scope>
</reference>
<dbReference type="PROSITE" id="PS50088">
    <property type="entry name" value="ANK_REPEAT"/>
    <property type="match status" value="3"/>
</dbReference>
<name>A0A6L2QCG7_COPFO</name>
<dbReference type="Proteomes" id="UP000502823">
    <property type="component" value="Unassembled WGS sequence"/>
</dbReference>
<dbReference type="PROSITE" id="PS50297">
    <property type="entry name" value="ANK_REP_REGION"/>
    <property type="match status" value="3"/>
</dbReference>
<dbReference type="SMART" id="SM00248">
    <property type="entry name" value="ANK"/>
    <property type="match status" value="4"/>
</dbReference>
<feature type="repeat" description="ANK" evidence="3">
    <location>
        <begin position="92"/>
        <end position="124"/>
    </location>
</feature>
<evidence type="ECO:0000256" key="3">
    <source>
        <dbReference type="PROSITE-ProRule" id="PRU00023"/>
    </source>
</evidence>